<sequence length="107" mass="12205">MQHITAPELAQRLADSAKKMPLLLDVREPWEYETCHIPQSQLMTMHSVPLRLEELDRDAEIVCVCHHGGRSMQVAHFLERNGFNQIINLTGGVHAWALQVDTSMPTY</sequence>
<dbReference type="Pfam" id="PF00581">
    <property type="entry name" value="Rhodanese"/>
    <property type="match status" value="1"/>
</dbReference>
<dbReference type="PANTHER" id="PTHR43031">
    <property type="entry name" value="FAD-DEPENDENT OXIDOREDUCTASE"/>
    <property type="match status" value="1"/>
</dbReference>
<gene>
    <name evidence="2" type="ORF">H8K55_17190</name>
</gene>
<dbReference type="EMBL" id="JACOGA010000017">
    <property type="protein sequence ID" value="MBC3875326.1"/>
    <property type="molecule type" value="Genomic_DNA"/>
</dbReference>
<name>A0ABR6YFH9_9BURK</name>
<dbReference type="PANTHER" id="PTHR43031:SF17">
    <property type="entry name" value="SULFURTRANSFERASE YTWF-RELATED"/>
    <property type="match status" value="1"/>
</dbReference>
<dbReference type="Gene3D" id="3.40.250.10">
    <property type="entry name" value="Rhodanese-like domain"/>
    <property type="match status" value="1"/>
</dbReference>
<reference evidence="2 3" key="1">
    <citation type="submission" date="2020-08" db="EMBL/GenBank/DDBJ databases">
        <title>Novel species isolated from subtropical streams in China.</title>
        <authorList>
            <person name="Lu H."/>
        </authorList>
    </citation>
    <scope>NUCLEOTIDE SEQUENCE [LARGE SCALE GENOMIC DNA]</scope>
    <source>
        <strain evidence="2 3">LX15W</strain>
    </source>
</reference>
<dbReference type="SMART" id="SM00450">
    <property type="entry name" value="RHOD"/>
    <property type="match status" value="1"/>
</dbReference>
<protein>
    <submittedName>
        <fullName evidence="2">Sulfurtransferase</fullName>
    </submittedName>
</protein>
<evidence type="ECO:0000313" key="2">
    <source>
        <dbReference type="EMBL" id="MBC3875326.1"/>
    </source>
</evidence>
<dbReference type="Proteomes" id="UP000624279">
    <property type="component" value="Unassembled WGS sequence"/>
</dbReference>
<dbReference type="PROSITE" id="PS50206">
    <property type="entry name" value="RHODANESE_3"/>
    <property type="match status" value="1"/>
</dbReference>
<dbReference type="SUPFAM" id="SSF52821">
    <property type="entry name" value="Rhodanese/Cell cycle control phosphatase"/>
    <property type="match status" value="1"/>
</dbReference>
<accession>A0ABR6YFH9</accession>
<dbReference type="InterPro" id="IPR001763">
    <property type="entry name" value="Rhodanese-like_dom"/>
</dbReference>
<proteinExistence type="predicted"/>
<evidence type="ECO:0000259" key="1">
    <source>
        <dbReference type="PROSITE" id="PS50206"/>
    </source>
</evidence>
<dbReference type="InterPro" id="IPR050229">
    <property type="entry name" value="GlpE_sulfurtransferase"/>
</dbReference>
<dbReference type="RefSeq" id="WP_186943292.1">
    <property type="nucleotide sequence ID" value="NZ_JACOGA010000017.1"/>
</dbReference>
<dbReference type="InterPro" id="IPR036873">
    <property type="entry name" value="Rhodanese-like_dom_sf"/>
</dbReference>
<keyword evidence="3" id="KW-1185">Reference proteome</keyword>
<evidence type="ECO:0000313" key="3">
    <source>
        <dbReference type="Proteomes" id="UP000624279"/>
    </source>
</evidence>
<comment type="caution">
    <text evidence="2">The sequence shown here is derived from an EMBL/GenBank/DDBJ whole genome shotgun (WGS) entry which is preliminary data.</text>
</comment>
<feature type="domain" description="Rhodanese" evidence="1">
    <location>
        <begin position="17"/>
        <end position="105"/>
    </location>
</feature>
<organism evidence="2 3">
    <name type="scientific">Undibacterium flavidum</name>
    <dbReference type="NCBI Taxonomy" id="2762297"/>
    <lineage>
        <taxon>Bacteria</taxon>
        <taxon>Pseudomonadati</taxon>
        <taxon>Pseudomonadota</taxon>
        <taxon>Betaproteobacteria</taxon>
        <taxon>Burkholderiales</taxon>
        <taxon>Oxalobacteraceae</taxon>
        <taxon>Undibacterium</taxon>
    </lineage>
</organism>